<dbReference type="PROSITE" id="PS50109">
    <property type="entry name" value="HIS_KIN"/>
    <property type="match status" value="1"/>
</dbReference>
<dbReference type="InterPro" id="IPR005467">
    <property type="entry name" value="His_kinase_dom"/>
</dbReference>
<dbReference type="KEGG" id="dvn:HQ394_17105"/>
<dbReference type="InterPro" id="IPR004358">
    <property type="entry name" value="Sig_transdc_His_kin-like_C"/>
</dbReference>
<dbReference type="EC" id="2.7.13.3" evidence="2"/>
<reference evidence="4 5" key="1">
    <citation type="submission" date="2020-05" db="EMBL/GenBank/DDBJ databases">
        <title>Complete closed genome sequence of Defluviicoccus vanus.</title>
        <authorList>
            <person name="Bessarab I."/>
            <person name="Arumugam K."/>
            <person name="Maszenan A.M."/>
            <person name="Seviour R.J."/>
            <person name="Williams R.B."/>
        </authorList>
    </citation>
    <scope>NUCLEOTIDE SEQUENCE [LARGE SCALE GENOMIC DNA]</scope>
    <source>
        <strain evidence="4 5">Ben 114</strain>
    </source>
</reference>
<evidence type="ECO:0000313" key="4">
    <source>
        <dbReference type="EMBL" id="QNT70726.1"/>
    </source>
</evidence>
<protein>
    <recommendedName>
        <fullName evidence="2">histidine kinase</fullName>
        <ecNumber evidence="2">2.7.13.3</ecNumber>
    </recommendedName>
</protein>
<evidence type="ECO:0000259" key="3">
    <source>
        <dbReference type="PROSITE" id="PS50109"/>
    </source>
</evidence>
<sequence length="73" mass="8101">MTRIFEKFYRSGHRGRQRAGTGLGLAICRGFVEAMGGRIIAGNRTDRSGAVIMMGFPLSREAERLRLPDSDDD</sequence>
<organism evidence="4 5">
    <name type="scientific">Defluviicoccus vanus</name>
    <dbReference type="NCBI Taxonomy" id="111831"/>
    <lineage>
        <taxon>Bacteria</taxon>
        <taxon>Pseudomonadati</taxon>
        <taxon>Pseudomonadota</taxon>
        <taxon>Alphaproteobacteria</taxon>
        <taxon>Rhodospirillales</taxon>
        <taxon>Rhodospirillaceae</taxon>
        <taxon>Defluviicoccus</taxon>
    </lineage>
</organism>
<feature type="domain" description="Histidine kinase" evidence="3">
    <location>
        <begin position="1"/>
        <end position="60"/>
    </location>
</feature>
<dbReference type="Pfam" id="PF02518">
    <property type="entry name" value="HATPase_c"/>
    <property type="match status" value="1"/>
</dbReference>
<dbReference type="SUPFAM" id="SSF55874">
    <property type="entry name" value="ATPase domain of HSP90 chaperone/DNA topoisomerase II/histidine kinase"/>
    <property type="match status" value="1"/>
</dbReference>
<dbReference type="AlphaFoldDB" id="A0A7H1N4U0"/>
<proteinExistence type="predicted"/>
<dbReference type="InterPro" id="IPR036890">
    <property type="entry name" value="HATPase_C_sf"/>
</dbReference>
<evidence type="ECO:0000256" key="2">
    <source>
        <dbReference type="ARBA" id="ARBA00012438"/>
    </source>
</evidence>
<dbReference type="GO" id="GO:0005886">
    <property type="term" value="C:plasma membrane"/>
    <property type="evidence" value="ECO:0007669"/>
    <property type="project" value="TreeGrafter"/>
</dbReference>
<evidence type="ECO:0000313" key="5">
    <source>
        <dbReference type="Proteomes" id="UP000516369"/>
    </source>
</evidence>
<comment type="catalytic activity">
    <reaction evidence="1">
        <text>ATP + protein L-histidine = ADP + protein N-phospho-L-histidine.</text>
        <dbReference type="EC" id="2.7.13.3"/>
    </reaction>
</comment>
<evidence type="ECO:0000256" key="1">
    <source>
        <dbReference type="ARBA" id="ARBA00000085"/>
    </source>
</evidence>
<keyword evidence="5" id="KW-1185">Reference proteome</keyword>
<dbReference type="PRINTS" id="PR00344">
    <property type="entry name" value="BCTRLSENSOR"/>
</dbReference>
<name>A0A7H1N4U0_9PROT</name>
<dbReference type="InterPro" id="IPR003594">
    <property type="entry name" value="HATPase_dom"/>
</dbReference>
<accession>A0A7H1N4U0</accession>
<dbReference type="Gene3D" id="3.30.565.10">
    <property type="entry name" value="Histidine kinase-like ATPase, C-terminal domain"/>
    <property type="match status" value="1"/>
</dbReference>
<dbReference type="Proteomes" id="UP000516369">
    <property type="component" value="Chromosome"/>
</dbReference>
<dbReference type="EMBL" id="CP053923">
    <property type="protein sequence ID" value="QNT70726.1"/>
    <property type="molecule type" value="Genomic_DNA"/>
</dbReference>
<dbReference type="PANTHER" id="PTHR45569:SF1">
    <property type="entry name" value="SENSOR PROTEIN KDPD"/>
    <property type="match status" value="1"/>
</dbReference>
<dbReference type="PANTHER" id="PTHR45569">
    <property type="entry name" value="SENSOR PROTEIN KDPD"/>
    <property type="match status" value="1"/>
</dbReference>
<gene>
    <name evidence="4" type="ORF">HQ394_17105</name>
</gene>
<dbReference type="CDD" id="cd00075">
    <property type="entry name" value="HATPase"/>
    <property type="match status" value="1"/>
</dbReference>
<dbReference type="InterPro" id="IPR052023">
    <property type="entry name" value="Histidine_kinase_KdpD"/>
</dbReference>
<dbReference type="GO" id="GO:0000155">
    <property type="term" value="F:phosphorelay sensor kinase activity"/>
    <property type="evidence" value="ECO:0007669"/>
    <property type="project" value="TreeGrafter"/>
</dbReference>